<feature type="compositionally biased region" description="Polar residues" evidence="3">
    <location>
        <begin position="469"/>
        <end position="484"/>
    </location>
</feature>
<feature type="compositionally biased region" description="Pro residues" evidence="3">
    <location>
        <begin position="300"/>
        <end position="313"/>
    </location>
</feature>
<dbReference type="VEuPathDB" id="FungiDB:BDEG_24619"/>
<dbReference type="GO" id="GO:0043332">
    <property type="term" value="C:mating projection tip"/>
    <property type="evidence" value="ECO:0007669"/>
    <property type="project" value="TreeGrafter"/>
</dbReference>
<dbReference type="InterPro" id="IPR001452">
    <property type="entry name" value="SH3_domain"/>
</dbReference>
<feature type="compositionally biased region" description="Polar residues" evidence="3">
    <location>
        <begin position="674"/>
        <end position="693"/>
    </location>
</feature>
<dbReference type="InterPro" id="IPR036028">
    <property type="entry name" value="SH3-like_dom_sf"/>
</dbReference>
<dbReference type="InterPro" id="IPR051661">
    <property type="entry name" value="Actin_filament_regulator"/>
</dbReference>
<dbReference type="GO" id="GO:0051016">
    <property type="term" value="P:barbed-end actin filament capping"/>
    <property type="evidence" value="ECO:0007669"/>
    <property type="project" value="TreeGrafter"/>
</dbReference>
<reference evidence="5 6" key="2">
    <citation type="submission" date="2016-05" db="EMBL/GenBank/DDBJ databases">
        <title>Lineage-specific infection strategies underlie the spectrum of fungal disease in amphibians.</title>
        <authorList>
            <person name="Cuomo C.A."/>
            <person name="Farrer R.A."/>
            <person name="James T."/>
            <person name="Longcore J."/>
            <person name="Birren B."/>
        </authorList>
    </citation>
    <scope>NUCLEOTIDE SEQUENCE [LARGE SCALE GENOMIC DNA]</scope>
    <source>
        <strain evidence="5 6">JEL423</strain>
    </source>
</reference>
<reference evidence="5 6" key="1">
    <citation type="submission" date="2006-10" db="EMBL/GenBank/DDBJ databases">
        <title>The Genome Sequence of Batrachochytrium dendrobatidis JEL423.</title>
        <authorList>
            <consortium name="The Broad Institute Genome Sequencing Platform"/>
            <person name="Birren B."/>
            <person name="Lander E."/>
            <person name="Galagan J."/>
            <person name="Cuomo C."/>
            <person name="Devon K."/>
            <person name="Jaffe D."/>
            <person name="Butler J."/>
            <person name="Alvarez P."/>
            <person name="Gnerre S."/>
            <person name="Grabherr M."/>
            <person name="Kleber M."/>
            <person name="Mauceli E."/>
            <person name="Brockman W."/>
            <person name="Young S."/>
            <person name="LaButti K."/>
            <person name="Sykes S."/>
            <person name="DeCaprio D."/>
            <person name="Crawford M."/>
            <person name="Koehrsen M."/>
            <person name="Engels R."/>
            <person name="Montgomery P."/>
            <person name="Pearson M."/>
            <person name="Howarth C."/>
            <person name="Larson L."/>
            <person name="White J."/>
            <person name="O'Leary S."/>
            <person name="Kodira C."/>
            <person name="Zeng Q."/>
            <person name="Yandava C."/>
            <person name="Alvarado L."/>
            <person name="Longcore J."/>
            <person name="James T."/>
        </authorList>
    </citation>
    <scope>NUCLEOTIDE SEQUENCE [LARGE SCALE GENOMIC DNA]</scope>
    <source>
        <strain evidence="5 6">JEL423</strain>
    </source>
</reference>
<feature type="region of interest" description="Disordered" evidence="3">
    <location>
        <begin position="766"/>
        <end position="785"/>
    </location>
</feature>
<dbReference type="GO" id="GO:1903475">
    <property type="term" value="P:mitotic actomyosin contractile ring assembly"/>
    <property type="evidence" value="ECO:0007669"/>
    <property type="project" value="TreeGrafter"/>
</dbReference>
<evidence type="ECO:0000256" key="1">
    <source>
        <dbReference type="ARBA" id="ARBA00022443"/>
    </source>
</evidence>
<dbReference type="GO" id="GO:0032153">
    <property type="term" value="C:cell division site"/>
    <property type="evidence" value="ECO:0007669"/>
    <property type="project" value="TreeGrafter"/>
</dbReference>
<feature type="region of interest" description="Disordered" evidence="3">
    <location>
        <begin position="242"/>
        <end position="275"/>
    </location>
</feature>
<dbReference type="AlphaFoldDB" id="A0A177WMP0"/>
<evidence type="ECO:0000256" key="3">
    <source>
        <dbReference type="SAM" id="MobiDB-lite"/>
    </source>
</evidence>
<feature type="domain" description="SH3" evidence="4">
    <location>
        <begin position="796"/>
        <end position="858"/>
    </location>
</feature>
<evidence type="ECO:0000313" key="5">
    <source>
        <dbReference type="EMBL" id="OAJ40945.1"/>
    </source>
</evidence>
<feature type="compositionally biased region" description="Pro residues" evidence="3">
    <location>
        <begin position="531"/>
        <end position="551"/>
    </location>
</feature>
<name>A0A177WMP0_BATDL</name>
<accession>A0A177WMP0</accession>
<evidence type="ECO:0000313" key="6">
    <source>
        <dbReference type="Proteomes" id="UP000077115"/>
    </source>
</evidence>
<protein>
    <recommendedName>
        <fullName evidence="4">SH3 domain-containing protein</fullName>
    </recommendedName>
</protein>
<feature type="compositionally biased region" description="Polar residues" evidence="3">
    <location>
        <begin position="646"/>
        <end position="658"/>
    </location>
</feature>
<dbReference type="PROSITE" id="PS50002">
    <property type="entry name" value="SH3"/>
    <property type="match status" value="1"/>
</dbReference>
<dbReference type="Gene3D" id="2.30.30.40">
    <property type="entry name" value="SH3 Domains"/>
    <property type="match status" value="1"/>
</dbReference>
<dbReference type="EMBL" id="DS022305">
    <property type="protein sequence ID" value="OAJ40945.1"/>
    <property type="molecule type" value="Genomic_DNA"/>
</dbReference>
<feature type="compositionally biased region" description="Polar residues" evidence="3">
    <location>
        <begin position="704"/>
        <end position="714"/>
    </location>
</feature>
<proteinExistence type="predicted"/>
<dbReference type="Pfam" id="PF00018">
    <property type="entry name" value="SH3_1"/>
    <property type="match status" value="1"/>
</dbReference>
<gene>
    <name evidence="5" type="ORF">BDEG_24619</name>
</gene>
<dbReference type="GO" id="GO:0051017">
    <property type="term" value="P:actin filament bundle assembly"/>
    <property type="evidence" value="ECO:0007669"/>
    <property type="project" value="TreeGrafter"/>
</dbReference>
<dbReference type="eggNOG" id="ENOG502QQEE">
    <property type="taxonomic scope" value="Eukaryota"/>
</dbReference>
<evidence type="ECO:0000259" key="4">
    <source>
        <dbReference type="PROSITE" id="PS50002"/>
    </source>
</evidence>
<feature type="compositionally biased region" description="Pro residues" evidence="3">
    <location>
        <begin position="486"/>
        <end position="498"/>
    </location>
</feature>
<dbReference type="PANTHER" id="PTHR47102">
    <property type="entry name" value="PROTEIN BNI1"/>
    <property type="match status" value="1"/>
</dbReference>
<feature type="compositionally biased region" description="Polar residues" evidence="3">
    <location>
        <begin position="766"/>
        <end position="777"/>
    </location>
</feature>
<dbReference type="PANTHER" id="PTHR47102:SF3">
    <property type="entry name" value="FORMIN-3"/>
    <property type="match status" value="1"/>
</dbReference>
<dbReference type="OrthoDB" id="8783038at2759"/>
<dbReference type="STRING" id="403673.A0A177WMP0"/>
<dbReference type="SMART" id="SM00326">
    <property type="entry name" value="SH3"/>
    <property type="match status" value="1"/>
</dbReference>
<sequence>MAQPSHIDTGWSSRNDITRSDLGSSAELEQALKQLTSVTTHFSTQATECERLYKSQTEVRRLVSNKQAFPDATTLAQTECARGITELASGLLNVANMLERIWTVQTNEIQKNNLKLGSAVERVEIRFDKTVLEAQSLLIAPKGSAKSKRTRKIIQKTALPRPAKEPNFNINLHATAGIGIQPDITVQPQFTSAPEATRYRPFENLSRRAQAVNAVDHHVTTRPAENPATLFVKLSANRASSGDIARHGVSSIPPPPPLSAKGEKHAGSGSLSQIHSTPLASYGSLNKVSQSVEQVCPVSSGPPPPPPPPPPLFIPNNYTAASPVAPPPPPPPPPLLDESGTLLPKKALVETPKAKPKELSLQDQLKERLQKRAEGSGQEKPNDDSVKTRNSPSVKSPQKNDGGSGLSFQEQLQNRIKKRAQEAEVQVESTPLPAAAVSAASTNSTSPWSIVSSVVMTTPVLDSAESPVNIGNQANLSPVRNTISGVPPPPPPPPPPSIAPVTQDVVNISSGGPPPPPPMPTSSGLAKMSGGPPPPPPPPPDSVINHTPPPTSSDAKILKPTRSEPVSTPSTMNFQDQLKMRLKKRTESADSSGENASKVTDQHIQQQRPVAAKPSALEGISFEDQLKQRLKKRSEGLGTPTEPGVQISNQSNQESQTPFGLDETGSPLKPSALRNKQAQQNSPLTNTAGSKWNTAKKDAIPASPGSSWRQALKSTQSSVEVPKYIAETTAEPPSAQVIQPVLDIVQEKHSPVQEIKETIINQQVQNSSPTEVIPTSVTKDDDQQENAVEEQVLVVTDDMLVVALADYPATDTEQMELVQGEMLVMLVPDYGNGWSYGCSLDGSKRGMFPQTFVEKTPSAE</sequence>
<dbReference type="Proteomes" id="UP000077115">
    <property type="component" value="Unassembled WGS sequence"/>
</dbReference>
<feature type="compositionally biased region" description="Polar residues" evidence="3">
    <location>
        <begin position="388"/>
        <end position="414"/>
    </location>
</feature>
<organism evidence="5 6">
    <name type="scientific">Batrachochytrium dendrobatidis (strain JEL423)</name>
    <dbReference type="NCBI Taxonomy" id="403673"/>
    <lineage>
        <taxon>Eukaryota</taxon>
        <taxon>Fungi</taxon>
        <taxon>Fungi incertae sedis</taxon>
        <taxon>Chytridiomycota</taxon>
        <taxon>Chytridiomycota incertae sedis</taxon>
        <taxon>Chytridiomycetes</taxon>
        <taxon>Rhizophydiales</taxon>
        <taxon>Rhizophydiales incertae sedis</taxon>
        <taxon>Batrachochytrium</taxon>
    </lineage>
</organism>
<feature type="compositionally biased region" description="Polar residues" evidence="3">
    <location>
        <begin position="589"/>
        <end position="608"/>
    </location>
</feature>
<feature type="region of interest" description="Disordered" evidence="3">
    <location>
        <begin position="464"/>
        <end position="714"/>
    </location>
</feature>
<feature type="region of interest" description="Disordered" evidence="3">
    <location>
        <begin position="293"/>
        <end position="428"/>
    </location>
</feature>
<evidence type="ECO:0000256" key="2">
    <source>
        <dbReference type="PROSITE-ProRule" id="PRU00192"/>
    </source>
</evidence>
<feature type="compositionally biased region" description="Polar residues" evidence="3">
    <location>
        <begin position="564"/>
        <end position="576"/>
    </location>
</feature>
<dbReference type="SUPFAM" id="SSF50044">
    <property type="entry name" value="SH3-domain"/>
    <property type="match status" value="1"/>
</dbReference>
<feature type="compositionally biased region" description="Pro residues" evidence="3">
    <location>
        <begin position="324"/>
        <end position="335"/>
    </location>
</feature>
<keyword evidence="1 2" id="KW-0728">SH3 domain</keyword>
<feature type="compositionally biased region" description="Basic and acidic residues" evidence="3">
    <location>
        <begin position="352"/>
        <end position="374"/>
    </location>
</feature>